<reference evidence="1" key="1">
    <citation type="journal article" date="2020" name="BMC">
        <title>Leishmania infection induces a limited differential gene expression in the sand fly midgut.</title>
        <authorList>
            <person name="Coutinho-Abreu I.V."/>
            <person name="Serafim T.D."/>
            <person name="Meneses C."/>
            <person name="Kamhawi S."/>
            <person name="Oliveira F."/>
            <person name="Valenzuela J.G."/>
        </authorList>
    </citation>
    <scope>NUCLEOTIDE SEQUENCE</scope>
    <source>
        <strain evidence="1">Jacobina</strain>
        <tissue evidence="1">Midgut</tissue>
    </source>
</reference>
<protein>
    <submittedName>
        <fullName evidence="1">Putative secreted protein</fullName>
    </submittedName>
</protein>
<dbReference type="EMBL" id="GITU01004689">
    <property type="protein sequence ID" value="MBC1173392.1"/>
    <property type="molecule type" value="Transcribed_RNA"/>
</dbReference>
<evidence type="ECO:0000313" key="1">
    <source>
        <dbReference type="EMBL" id="MBC1173392.1"/>
    </source>
</evidence>
<proteinExistence type="predicted"/>
<accession>A0A7G3AH77</accession>
<organism evidence="1">
    <name type="scientific">Lutzomyia longipalpis</name>
    <name type="common">Sand fly</name>
    <dbReference type="NCBI Taxonomy" id="7200"/>
    <lineage>
        <taxon>Eukaryota</taxon>
        <taxon>Metazoa</taxon>
        <taxon>Ecdysozoa</taxon>
        <taxon>Arthropoda</taxon>
        <taxon>Hexapoda</taxon>
        <taxon>Insecta</taxon>
        <taxon>Pterygota</taxon>
        <taxon>Neoptera</taxon>
        <taxon>Endopterygota</taxon>
        <taxon>Diptera</taxon>
        <taxon>Nematocera</taxon>
        <taxon>Psychodoidea</taxon>
        <taxon>Psychodidae</taxon>
        <taxon>Lutzomyia</taxon>
        <taxon>Lutzomyia</taxon>
    </lineage>
</organism>
<dbReference type="AlphaFoldDB" id="A0A7G3AH77"/>
<name>A0A7G3AH77_LUTLO</name>
<sequence>MLIIFKTVIRPILEYGCFAFAGAAECHLIKLKRVQWKAIRICFSLMQSTHTQAVEVIAGILPLNIRYEMLIGRMISRARVIQEELWQDMYAIVRKRPSSRIARYAQNSDALVLRSRESEEAMTVVVYKQAMEVWQADWEASDLGRFCFSILPTVSDSPWFSKLQFMCRREIVLISRIVSNHYRLNAHLARFEIVAQSLCTECSTYMDVDHVLFHCSVSSSGRADLLYSCAGIQYSRDLCALSLQEKSVRALRAIDRFVQDNNLCI</sequence>